<sequence>MSLFFLLFLGLGFGLSKPVACARDIPARKLGEADDCPLNLHAFKDLIVKSNKPFPSFDSATGCQYVVQGVSMLHSEYLQTTGYFPLSQNESEICWKSFLNLMSDFMDSRIIESICRFNSSLLSDTCMNVKTRSQFEGLLSGDELEKIRISCNQSLKVDRHCKSCSESLLSVRKMYFRSTKSGNSSICDEYPFMYAGAFANRFGPMDIWTSNCLFLVDFIPVKSTRDKSAMLLGIGVGCFLGLVGAIVGVWCLLLWHKRRKARRKETSVQTETASFSGMEMVGGNKFFARFTLEEIKKATDNFSRHNIIGRGGYGNVYKGVLPDGSEVAVKRFKCFTAAWDEIFSHEVEIIASVKHVNLLALRGYCTMTVPMEGHQRIIVCELIRNGSLYDHLFGSGLMKLSWPSRKKIALGMARGLAYLHYGVQPAIIHRDVKASNVLIDETFEAKLADFGLAKFIREGSDVYSFGVVLLELLTGKKAVISVDNFETVLLADWAWCLVKEGRALETVDGSMPELGEPTEMEKYILIAVLCSHPVSYARPTMDHVVKMLENDFPVPSIPDRSSSLLTRFDSTDISSNSSGLNYSSDAADRQTFVSTNDSSVSN</sequence>
<dbReference type="SMART" id="SM00220">
    <property type="entry name" value="S_TKc"/>
    <property type="match status" value="1"/>
</dbReference>
<evidence type="ECO:0000313" key="14">
    <source>
        <dbReference type="Proteomes" id="UP001187192"/>
    </source>
</evidence>
<keyword evidence="14" id="KW-1185">Reference proteome</keyword>
<evidence type="ECO:0000256" key="4">
    <source>
        <dbReference type="ARBA" id="ARBA00022741"/>
    </source>
</evidence>
<dbReference type="Proteomes" id="UP001187192">
    <property type="component" value="Unassembled WGS sequence"/>
</dbReference>
<keyword evidence="6 9" id="KW-0067">ATP-binding</keyword>
<dbReference type="AlphaFoldDB" id="A0AA87YYX1"/>
<keyword evidence="10" id="KW-1133">Transmembrane helix</keyword>
<dbReference type="GO" id="GO:0005524">
    <property type="term" value="F:ATP binding"/>
    <property type="evidence" value="ECO:0007669"/>
    <property type="project" value="UniProtKB-UniRule"/>
</dbReference>
<reference evidence="13" key="1">
    <citation type="submission" date="2023-07" db="EMBL/GenBank/DDBJ databases">
        <title>draft genome sequence of fig (Ficus carica).</title>
        <authorList>
            <person name="Takahashi T."/>
            <person name="Nishimura K."/>
        </authorList>
    </citation>
    <scope>NUCLEOTIDE SEQUENCE</scope>
</reference>
<evidence type="ECO:0000256" key="5">
    <source>
        <dbReference type="ARBA" id="ARBA00022777"/>
    </source>
</evidence>
<feature type="binding site" evidence="9">
    <location>
        <position position="330"/>
    </location>
    <ligand>
        <name>ATP</name>
        <dbReference type="ChEBI" id="CHEBI:30616"/>
    </ligand>
</feature>
<dbReference type="EMBL" id="BTGU01000001">
    <property type="protein sequence ID" value="GMN25157.1"/>
    <property type="molecule type" value="Genomic_DNA"/>
</dbReference>
<dbReference type="Pfam" id="PF00069">
    <property type="entry name" value="Pkinase"/>
    <property type="match status" value="1"/>
</dbReference>
<dbReference type="FunFam" id="1.10.510.10:FF:001023">
    <property type="entry name" value="Os07g0541700 protein"/>
    <property type="match status" value="1"/>
</dbReference>
<evidence type="ECO:0000313" key="13">
    <source>
        <dbReference type="EMBL" id="GMN25157.1"/>
    </source>
</evidence>
<feature type="chain" id="PRO_5041741666" description="non-specific serine/threonine protein kinase" evidence="11">
    <location>
        <begin position="17"/>
        <end position="602"/>
    </location>
</feature>
<dbReference type="EC" id="2.7.11.1" evidence="1"/>
<dbReference type="SUPFAM" id="SSF56112">
    <property type="entry name" value="Protein kinase-like (PK-like)"/>
    <property type="match status" value="1"/>
</dbReference>
<comment type="catalytic activity">
    <reaction evidence="7">
        <text>L-threonyl-[protein] + ATP = O-phospho-L-threonyl-[protein] + ADP + H(+)</text>
        <dbReference type="Rhea" id="RHEA:46608"/>
        <dbReference type="Rhea" id="RHEA-COMP:11060"/>
        <dbReference type="Rhea" id="RHEA-COMP:11605"/>
        <dbReference type="ChEBI" id="CHEBI:15378"/>
        <dbReference type="ChEBI" id="CHEBI:30013"/>
        <dbReference type="ChEBI" id="CHEBI:30616"/>
        <dbReference type="ChEBI" id="CHEBI:61977"/>
        <dbReference type="ChEBI" id="CHEBI:456216"/>
        <dbReference type="EC" id="2.7.11.1"/>
    </reaction>
</comment>
<dbReference type="InterPro" id="IPR000719">
    <property type="entry name" value="Prot_kinase_dom"/>
</dbReference>
<evidence type="ECO:0000256" key="3">
    <source>
        <dbReference type="ARBA" id="ARBA00022679"/>
    </source>
</evidence>
<evidence type="ECO:0000256" key="8">
    <source>
        <dbReference type="ARBA" id="ARBA00048679"/>
    </source>
</evidence>
<dbReference type="Gene3D" id="1.10.510.10">
    <property type="entry name" value="Transferase(Phosphotransferase) domain 1"/>
    <property type="match status" value="2"/>
</dbReference>
<dbReference type="InterPro" id="IPR017441">
    <property type="entry name" value="Protein_kinase_ATP_BS"/>
</dbReference>
<dbReference type="FunFam" id="3.30.200.20:FF:000015">
    <property type="entry name" value="Somatic embryogenesis receptor kinase 1"/>
    <property type="match status" value="1"/>
</dbReference>
<comment type="catalytic activity">
    <reaction evidence="8">
        <text>L-seryl-[protein] + ATP = O-phospho-L-seryl-[protein] + ADP + H(+)</text>
        <dbReference type="Rhea" id="RHEA:17989"/>
        <dbReference type="Rhea" id="RHEA-COMP:9863"/>
        <dbReference type="Rhea" id="RHEA-COMP:11604"/>
        <dbReference type="ChEBI" id="CHEBI:15378"/>
        <dbReference type="ChEBI" id="CHEBI:29999"/>
        <dbReference type="ChEBI" id="CHEBI:30616"/>
        <dbReference type="ChEBI" id="CHEBI:83421"/>
        <dbReference type="ChEBI" id="CHEBI:456216"/>
        <dbReference type="EC" id="2.7.11.1"/>
    </reaction>
</comment>
<proteinExistence type="predicted"/>
<evidence type="ECO:0000259" key="12">
    <source>
        <dbReference type="PROSITE" id="PS50011"/>
    </source>
</evidence>
<protein>
    <recommendedName>
        <fullName evidence="1">non-specific serine/threonine protein kinase</fullName>
        <ecNumber evidence="1">2.7.11.1</ecNumber>
    </recommendedName>
</protein>
<keyword evidence="5" id="KW-0418">Kinase</keyword>
<feature type="domain" description="Protein kinase" evidence="12">
    <location>
        <begin position="302"/>
        <end position="602"/>
    </location>
</feature>
<evidence type="ECO:0000256" key="11">
    <source>
        <dbReference type="SAM" id="SignalP"/>
    </source>
</evidence>
<dbReference type="PROSITE" id="PS50011">
    <property type="entry name" value="PROTEIN_KINASE_DOM"/>
    <property type="match status" value="1"/>
</dbReference>
<dbReference type="Pfam" id="PF19160">
    <property type="entry name" value="SPARK"/>
    <property type="match status" value="1"/>
</dbReference>
<dbReference type="InterPro" id="IPR008271">
    <property type="entry name" value="Ser/Thr_kinase_AS"/>
</dbReference>
<keyword evidence="4 9" id="KW-0547">Nucleotide-binding</keyword>
<evidence type="ECO:0000256" key="2">
    <source>
        <dbReference type="ARBA" id="ARBA00022527"/>
    </source>
</evidence>
<keyword evidence="11" id="KW-0732">Signal</keyword>
<dbReference type="GO" id="GO:0004674">
    <property type="term" value="F:protein serine/threonine kinase activity"/>
    <property type="evidence" value="ECO:0007669"/>
    <property type="project" value="UniProtKB-KW"/>
</dbReference>
<comment type="caution">
    <text evidence="13">The sequence shown here is derived from an EMBL/GenBank/DDBJ whole genome shotgun (WGS) entry which is preliminary data.</text>
</comment>
<organism evidence="13 14">
    <name type="scientific">Ficus carica</name>
    <name type="common">Common fig</name>
    <dbReference type="NCBI Taxonomy" id="3494"/>
    <lineage>
        <taxon>Eukaryota</taxon>
        <taxon>Viridiplantae</taxon>
        <taxon>Streptophyta</taxon>
        <taxon>Embryophyta</taxon>
        <taxon>Tracheophyta</taxon>
        <taxon>Spermatophyta</taxon>
        <taxon>Magnoliopsida</taxon>
        <taxon>eudicotyledons</taxon>
        <taxon>Gunneridae</taxon>
        <taxon>Pentapetalae</taxon>
        <taxon>rosids</taxon>
        <taxon>fabids</taxon>
        <taxon>Rosales</taxon>
        <taxon>Moraceae</taxon>
        <taxon>Ficeae</taxon>
        <taxon>Ficus</taxon>
    </lineage>
</organism>
<evidence type="ECO:0000256" key="7">
    <source>
        <dbReference type="ARBA" id="ARBA00047899"/>
    </source>
</evidence>
<name>A0AA87YYX1_FICCA</name>
<dbReference type="PROSITE" id="PS00107">
    <property type="entry name" value="PROTEIN_KINASE_ATP"/>
    <property type="match status" value="1"/>
</dbReference>
<dbReference type="InterPro" id="IPR011009">
    <property type="entry name" value="Kinase-like_dom_sf"/>
</dbReference>
<feature type="signal peptide" evidence="11">
    <location>
        <begin position="1"/>
        <end position="16"/>
    </location>
</feature>
<evidence type="ECO:0000256" key="9">
    <source>
        <dbReference type="PROSITE-ProRule" id="PRU10141"/>
    </source>
</evidence>
<dbReference type="PROSITE" id="PS00108">
    <property type="entry name" value="PROTEIN_KINASE_ST"/>
    <property type="match status" value="1"/>
</dbReference>
<dbReference type="PANTHER" id="PTHR47989">
    <property type="entry name" value="OS01G0750732 PROTEIN"/>
    <property type="match status" value="1"/>
</dbReference>
<evidence type="ECO:0000256" key="10">
    <source>
        <dbReference type="SAM" id="Phobius"/>
    </source>
</evidence>
<evidence type="ECO:0000256" key="6">
    <source>
        <dbReference type="ARBA" id="ARBA00022840"/>
    </source>
</evidence>
<dbReference type="InterPro" id="IPR043891">
    <property type="entry name" value="SPARK"/>
</dbReference>
<gene>
    <name evidence="13" type="ORF">TIFTF001_000824</name>
</gene>
<evidence type="ECO:0000256" key="1">
    <source>
        <dbReference type="ARBA" id="ARBA00012513"/>
    </source>
</evidence>
<dbReference type="PANTHER" id="PTHR47989:SF62">
    <property type="entry name" value="OS05G0423500 PROTEIN"/>
    <property type="match status" value="1"/>
</dbReference>
<keyword evidence="3" id="KW-0808">Transferase</keyword>
<accession>A0AA87YYX1</accession>
<feature type="transmembrane region" description="Helical" evidence="10">
    <location>
        <begin position="229"/>
        <end position="255"/>
    </location>
</feature>
<keyword evidence="10" id="KW-0812">Transmembrane</keyword>
<keyword evidence="10" id="KW-0472">Membrane</keyword>
<keyword evidence="2" id="KW-0723">Serine/threonine-protein kinase</keyword>
<dbReference type="Gene3D" id="3.30.200.20">
    <property type="entry name" value="Phosphorylase Kinase, domain 1"/>
    <property type="match status" value="1"/>
</dbReference>